<dbReference type="PROSITE" id="PS51380">
    <property type="entry name" value="EXS"/>
    <property type="match status" value="1"/>
</dbReference>
<protein>
    <submittedName>
        <fullName evidence="7">7498_t:CDS:1</fullName>
    </submittedName>
</protein>
<dbReference type="PANTHER" id="PTHR10783">
    <property type="entry name" value="XENOTROPIC AND POLYTROPIC RETROVIRUS RECEPTOR 1-RELATED"/>
    <property type="match status" value="1"/>
</dbReference>
<dbReference type="GO" id="GO:0005737">
    <property type="term" value="C:cytoplasm"/>
    <property type="evidence" value="ECO:0007669"/>
    <property type="project" value="TreeGrafter"/>
</dbReference>
<name>A0A9N9H6I4_9GLOM</name>
<gene>
    <name evidence="7" type="ORF">AMORRO_LOCUS10027</name>
</gene>
<reference evidence="7" key="1">
    <citation type="submission" date="2021-06" db="EMBL/GenBank/DDBJ databases">
        <authorList>
            <person name="Kallberg Y."/>
            <person name="Tangrot J."/>
            <person name="Rosling A."/>
        </authorList>
    </citation>
    <scope>NUCLEOTIDE SEQUENCE</scope>
    <source>
        <strain evidence="7">CL551</strain>
    </source>
</reference>
<proteinExistence type="predicted"/>
<evidence type="ECO:0000256" key="4">
    <source>
        <dbReference type="ARBA" id="ARBA00023136"/>
    </source>
</evidence>
<feature type="transmembrane region" description="Helical" evidence="5">
    <location>
        <begin position="54"/>
        <end position="77"/>
    </location>
</feature>
<feature type="transmembrane region" description="Helical" evidence="5">
    <location>
        <begin position="12"/>
        <end position="33"/>
    </location>
</feature>
<comment type="subcellular location">
    <subcellularLocation>
        <location evidence="1">Membrane</location>
        <topology evidence="1">Multi-pass membrane protein</topology>
    </subcellularLocation>
</comment>
<dbReference type="EMBL" id="CAJVPV010010554">
    <property type="protein sequence ID" value="CAG8652442.1"/>
    <property type="molecule type" value="Genomic_DNA"/>
</dbReference>
<dbReference type="GO" id="GO:0016020">
    <property type="term" value="C:membrane"/>
    <property type="evidence" value="ECO:0007669"/>
    <property type="project" value="UniProtKB-SubCell"/>
</dbReference>
<accession>A0A9N9H6I4</accession>
<feature type="transmembrane region" description="Helical" evidence="5">
    <location>
        <begin position="182"/>
        <end position="201"/>
    </location>
</feature>
<evidence type="ECO:0000313" key="8">
    <source>
        <dbReference type="Proteomes" id="UP000789342"/>
    </source>
</evidence>
<feature type="transmembrane region" description="Helical" evidence="5">
    <location>
        <begin position="213"/>
        <end position="236"/>
    </location>
</feature>
<dbReference type="OrthoDB" id="2159384at2759"/>
<evidence type="ECO:0000259" key="6">
    <source>
        <dbReference type="PROSITE" id="PS51380"/>
    </source>
</evidence>
<keyword evidence="4 5" id="KW-0472">Membrane</keyword>
<keyword evidence="2 5" id="KW-0812">Transmembrane</keyword>
<dbReference type="AlphaFoldDB" id="A0A9N9H6I4"/>
<dbReference type="InterPro" id="IPR004342">
    <property type="entry name" value="EXS_C"/>
</dbReference>
<evidence type="ECO:0000313" key="7">
    <source>
        <dbReference type="EMBL" id="CAG8652442.1"/>
    </source>
</evidence>
<evidence type="ECO:0000256" key="5">
    <source>
        <dbReference type="SAM" id="Phobius"/>
    </source>
</evidence>
<organism evidence="7 8">
    <name type="scientific">Acaulospora morrowiae</name>
    <dbReference type="NCBI Taxonomy" id="94023"/>
    <lineage>
        <taxon>Eukaryota</taxon>
        <taxon>Fungi</taxon>
        <taxon>Fungi incertae sedis</taxon>
        <taxon>Mucoromycota</taxon>
        <taxon>Glomeromycotina</taxon>
        <taxon>Glomeromycetes</taxon>
        <taxon>Diversisporales</taxon>
        <taxon>Acaulosporaceae</taxon>
        <taxon>Acaulospora</taxon>
    </lineage>
</organism>
<dbReference type="Proteomes" id="UP000789342">
    <property type="component" value="Unassembled WGS sequence"/>
</dbReference>
<sequence>MEWGFSNILPLPYRVLIVSVVGLWAWGLNLQILSAQSLDVNLILSFQDKRNTPIYRSIYTLAIIITTLISSNLLIFWEVTGGDQVKKERHRFLRCLSRVIFSGLKQEVHFSDVILADIMTSYAKVLGDLYVAGCILLFYDVDQGGFSENKGYSYIIAPLFTRQCMAIYLSPKTTSRTQLFNALKYASAFPVIFFSALQKWYRYEVATESSFVLVAPPLLSKLWIISVAFNSFYSFYWDVAKDWKLDFFKPGLKLRPVLRFKEPAIYYLAIFIDFILRFTWSVKLSSHLHIIHQLEGGVFLMEVLEVTRRWLWIFFRMESEWIEKYDAKGYGHIENAKTSTLFVNDQF</sequence>
<keyword evidence="8" id="KW-1185">Reference proteome</keyword>
<feature type="domain" description="EXS" evidence="6">
    <location>
        <begin position="140"/>
        <end position="347"/>
    </location>
</feature>
<comment type="caution">
    <text evidence="7">The sequence shown here is derived from an EMBL/GenBank/DDBJ whole genome shotgun (WGS) entry which is preliminary data.</text>
</comment>
<dbReference type="Pfam" id="PF03124">
    <property type="entry name" value="EXS"/>
    <property type="match status" value="2"/>
</dbReference>
<evidence type="ECO:0000256" key="3">
    <source>
        <dbReference type="ARBA" id="ARBA00022989"/>
    </source>
</evidence>
<dbReference type="PANTHER" id="PTHR10783:SF46">
    <property type="entry name" value="PROTEIN ERD1 HOMOLOG 2"/>
    <property type="match status" value="1"/>
</dbReference>
<evidence type="ECO:0000256" key="2">
    <source>
        <dbReference type="ARBA" id="ARBA00022692"/>
    </source>
</evidence>
<evidence type="ECO:0000256" key="1">
    <source>
        <dbReference type="ARBA" id="ARBA00004141"/>
    </source>
</evidence>
<keyword evidence="3 5" id="KW-1133">Transmembrane helix</keyword>